<dbReference type="InterPro" id="IPR003156">
    <property type="entry name" value="DHHA1_dom"/>
</dbReference>
<dbReference type="FunFam" id="3.90.1640.30:FF:000001">
    <property type="entry name" value="Single-stranded-DNA-specific exonuclease RecJ"/>
    <property type="match status" value="1"/>
</dbReference>
<dbReference type="NCBIfam" id="TIGR00644">
    <property type="entry name" value="recJ"/>
    <property type="match status" value="1"/>
</dbReference>
<keyword evidence="11" id="KW-1185">Reference proteome</keyword>
<feature type="domain" description="RecJ OB" evidence="9">
    <location>
        <begin position="536"/>
        <end position="639"/>
    </location>
</feature>
<dbReference type="InterPro" id="IPR004610">
    <property type="entry name" value="RecJ"/>
</dbReference>
<dbReference type="Pfam" id="PF02272">
    <property type="entry name" value="DHHA1"/>
    <property type="match status" value="1"/>
</dbReference>
<accession>A0A0K6I2Z2</accession>
<dbReference type="GO" id="GO:0008409">
    <property type="term" value="F:5'-3' exonuclease activity"/>
    <property type="evidence" value="ECO:0007669"/>
    <property type="project" value="InterPro"/>
</dbReference>
<keyword evidence="3" id="KW-0540">Nuclease</keyword>
<evidence type="ECO:0000259" key="7">
    <source>
        <dbReference type="Pfam" id="PF01368"/>
    </source>
</evidence>
<proteinExistence type="inferred from homology"/>
<comment type="similarity">
    <text evidence="1">Belongs to the RecJ family.</text>
</comment>
<evidence type="ECO:0000256" key="1">
    <source>
        <dbReference type="ARBA" id="ARBA00005915"/>
    </source>
</evidence>
<keyword evidence="4" id="KW-0378">Hydrolase</keyword>
<evidence type="ECO:0000256" key="4">
    <source>
        <dbReference type="ARBA" id="ARBA00022801"/>
    </source>
</evidence>
<dbReference type="AlphaFoldDB" id="A0A0K6I2Z2"/>
<sequence>MKTDLPTASFGSSQAPTDAVDKSPSASNTKIQTAPTWGKKPTPHGIRMPIFRHPRPKPDRLLNLTMQFLLRQPDPRAQHRLEQAGTHPLLAQLFAARGVKDAAELEQGLEHLLPPALLKGAEQAAQALADAIARGERLLIVADYDCDGATACAVGLRGLRAMGAKVSYLVPNRFTTGYGLSPAVVELALQLEGGKPDWIVTVDNGIASVEGVAHAHAHGMRVLVTDHHLPGDALPEAEVIVNPNQPGCGFPSKSIAGVGVMFYVLLALRAELRRRGVFDAANQPRLDALLDLVALGTVADVVRLDANNRLLVAQGLKRIREGRLQPGIAALLQVAGREAARINSADLGFALGPRINAAGRLADMTVGIECLTTDDPARALELAQMLDSFNRERRGIEDGIKAEALAMLEDLDHGAGQEAGGNVAAISLFAPHWHEGVIGIVAGRIKDREHRPTFVFAPAEDGTLRGSGRSIAGFHLRDALDLVAKREPGLLLRFGGHAMAAGCSLVPDGFERFRAAFAQVAGEWLEPSQLQRRVEVDGPLPAQWLLPEIATLLSAQVWGQGFAAPLFSARVQVKQQRLIGERHLKAKVRLVDAEGVPGNALFDLLAWGRTDFLPDEARIAYRLESNTWQGLTSVQLVLEAVEG</sequence>
<evidence type="ECO:0000256" key="3">
    <source>
        <dbReference type="ARBA" id="ARBA00022722"/>
    </source>
</evidence>
<evidence type="ECO:0000256" key="5">
    <source>
        <dbReference type="ARBA" id="ARBA00022839"/>
    </source>
</evidence>
<protein>
    <recommendedName>
        <fullName evidence="2">Single-stranded-DNA-specific exonuclease RecJ</fullName>
    </recommendedName>
</protein>
<dbReference type="GO" id="GO:0003676">
    <property type="term" value="F:nucleic acid binding"/>
    <property type="evidence" value="ECO:0007669"/>
    <property type="project" value="InterPro"/>
</dbReference>
<dbReference type="GO" id="GO:0006310">
    <property type="term" value="P:DNA recombination"/>
    <property type="evidence" value="ECO:0007669"/>
    <property type="project" value="InterPro"/>
</dbReference>
<dbReference type="InterPro" id="IPR041122">
    <property type="entry name" value="RecJ_OB"/>
</dbReference>
<dbReference type="Gene3D" id="3.90.1640.30">
    <property type="match status" value="1"/>
</dbReference>
<dbReference type="GO" id="GO:0006281">
    <property type="term" value="P:DNA repair"/>
    <property type="evidence" value="ECO:0007669"/>
    <property type="project" value="InterPro"/>
</dbReference>
<dbReference type="InterPro" id="IPR038763">
    <property type="entry name" value="DHH_sf"/>
</dbReference>
<feature type="domain" description="DHHA1" evidence="8">
    <location>
        <begin position="428"/>
        <end position="521"/>
    </location>
</feature>
<gene>
    <name evidence="10" type="ORF">Ga0061069_105286</name>
</gene>
<dbReference type="PANTHER" id="PTHR30255">
    <property type="entry name" value="SINGLE-STRANDED-DNA-SPECIFIC EXONUCLEASE RECJ"/>
    <property type="match status" value="1"/>
</dbReference>
<dbReference type="Proteomes" id="UP000183649">
    <property type="component" value="Unassembled WGS sequence"/>
</dbReference>
<feature type="compositionally biased region" description="Polar residues" evidence="6">
    <location>
        <begin position="24"/>
        <end position="35"/>
    </location>
</feature>
<dbReference type="InterPro" id="IPR051673">
    <property type="entry name" value="SSDNA_exonuclease_RecJ"/>
</dbReference>
<evidence type="ECO:0000259" key="9">
    <source>
        <dbReference type="Pfam" id="PF17768"/>
    </source>
</evidence>
<evidence type="ECO:0000256" key="2">
    <source>
        <dbReference type="ARBA" id="ARBA00019841"/>
    </source>
</evidence>
<evidence type="ECO:0000313" key="10">
    <source>
        <dbReference type="EMBL" id="CUA97505.1"/>
    </source>
</evidence>
<evidence type="ECO:0000259" key="8">
    <source>
        <dbReference type="Pfam" id="PF02272"/>
    </source>
</evidence>
<dbReference type="InterPro" id="IPR001667">
    <property type="entry name" value="DDH_dom"/>
</dbReference>
<evidence type="ECO:0000313" key="11">
    <source>
        <dbReference type="Proteomes" id="UP000183649"/>
    </source>
</evidence>
<reference evidence="11" key="1">
    <citation type="submission" date="2015-08" db="EMBL/GenBank/DDBJ databases">
        <authorList>
            <person name="Varghese N."/>
        </authorList>
    </citation>
    <scope>NUCLEOTIDE SEQUENCE [LARGE SCALE GENOMIC DNA]</scope>
    <source>
        <strain evidence="11">DSM 18181</strain>
    </source>
</reference>
<dbReference type="SUPFAM" id="SSF64182">
    <property type="entry name" value="DHH phosphoesterases"/>
    <property type="match status" value="1"/>
</dbReference>
<dbReference type="Pfam" id="PF01368">
    <property type="entry name" value="DHH"/>
    <property type="match status" value="1"/>
</dbReference>
<dbReference type="Gene3D" id="3.10.310.30">
    <property type="match status" value="1"/>
</dbReference>
<dbReference type="STRING" id="339866.GCA_001418255_01792"/>
<feature type="region of interest" description="Disordered" evidence="6">
    <location>
        <begin position="1"/>
        <end position="56"/>
    </location>
</feature>
<dbReference type="PANTHER" id="PTHR30255:SF2">
    <property type="entry name" value="SINGLE-STRANDED-DNA-SPECIFIC EXONUCLEASE RECJ"/>
    <property type="match status" value="1"/>
</dbReference>
<keyword evidence="5 10" id="KW-0269">Exonuclease</keyword>
<dbReference type="Pfam" id="PF17768">
    <property type="entry name" value="RecJ_OB"/>
    <property type="match status" value="1"/>
</dbReference>
<evidence type="ECO:0000256" key="6">
    <source>
        <dbReference type="SAM" id="MobiDB-lite"/>
    </source>
</evidence>
<feature type="domain" description="DDH" evidence="7">
    <location>
        <begin position="138"/>
        <end position="297"/>
    </location>
</feature>
<name>A0A0K6I2Z2_9BURK</name>
<dbReference type="EMBL" id="CYHF01000005">
    <property type="protein sequence ID" value="CUA97505.1"/>
    <property type="molecule type" value="Genomic_DNA"/>
</dbReference>
<organism evidence="10 11">
    <name type="scientific">Thiomonas bhubaneswarensis</name>
    <dbReference type="NCBI Taxonomy" id="339866"/>
    <lineage>
        <taxon>Bacteria</taxon>
        <taxon>Pseudomonadati</taxon>
        <taxon>Pseudomonadota</taxon>
        <taxon>Betaproteobacteria</taxon>
        <taxon>Burkholderiales</taxon>
        <taxon>Thiomonas</taxon>
    </lineage>
</organism>